<accession>A0A853JAZ3</accession>
<feature type="chain" id="PRO_5032742265" evidence="1">
    <location>
        <begin position="26"/>
        <end position="176"/>
    </location>
</feature>
<feature type="signal peptide" evidence="1">
    <location>
        <begin position="1"/>
        <end position="25"/>
    </location>
</feature>
<keyword evidence="1" id="KW-0732">Signal</keyword>
<reference evidence="2 3" key="1">
    <citation type="submission" date="2020-07" db="EMBL/GenBank/DDBJ databases">
        <title>Luteimonas sp. SJ-92.</title>
        <authorList>
            <person name="Huang X.-X."/>
            <person name="Xu L."/>
            <person name="Sun J.-Q."/>
        </authorList>
    </citation>
    <scope>NUCLEOTIDE SEQUENCE [LARGE SCALE GENOMIC DNA]</scope>
    <source>
        <strain evidence="2 3">SJ-92</strain>
    </source>
</reference>
<dbReference type="AlphaFoldDB" id="A0A853JAZ3"/>
<dbReference type="EMBL" id="JACCKA010000038">
    <property type="protein sequence ID" value="NZA25790.1"/>
    <property type="molecule type" value="Genomic_DNA"/>
</dbReference>
<dbReference type="InterPro" id="IPR025293">
    <property type="entry name" value="YfiR/HmsC-like"/>
</dbReference>
<proteinExistence type="predicted"/>
<name>A0A853JAZ3_9GAMM</name>
<sequence>MDRVRPPLLVLLLGVLCLGVVPAHAQVQEPALKAAFVYNFILFTSWPTEALAEARELRLCVEAGHALAQALTELHGKPVGERRVSVQRWRAGAEPDGCHVAVVGAAGPAAETDLASALARGGLLTVSDGGTVGGNGAAIVLAREDNRIRFDVDTGRVAHARLVLSSRLLRLARRVL</sequence>
<gene>
    <name evidence="2" type="ORF">H0E84_05285</name>
</gene>
<organism evidence="2 3">
    <name type="scientific">Luteimonas salinisoli</name>
    <dbReference type="NCBI Taxonomy" id="2752307"/>
    <lineage>
        <taxon>Bacteria</taxon>
        <taxon>Pseudomonadati</taxon>
        <taxon>Pseudomonadota</taxon>
        <taxon>Gammaproteobacteria</taxon>
        <taxon>Lysobacterales</taxon>
        <taxon>Lysobacteraceae</taxon>
        <taxon>Luteimonas</taxon>
    </lineage>
</organism>
<evidence type="ECO:0000256" key="1">
    <source>
        <dbReference type="SAM" id="SignalP"/>
    </source>
</evidence>
<evidence type="ECO:0000313" key="3">
    <source>
        <dbReference type="Proteomes" id="UP000578091"/>
    </source>
</evidence>
<evidence type="ECO:0000313" key="2">
    <source>
        <dbReference type="EMBL" id="NZA25790.1"/>
    </source>
</evidence>
<dbReference type="Proteomes" id="UP000578091">
    <property type="component" value="Unassembled WGS sequence"/>
</dbReference>
<dbReference type="RefSeq" id="WP_180677594.1">
    <property type="nucleotide sequence ID" value="NZ_JACCKA010000038.1"/>
</dbReference>
<keyword evidence="3" id="KW-1185">Reference proteome</keyword>
<dbReference type="Pfam" id="PF13689">
    <property type="entry name" value="DUF4154"/>
    <property type="match status" value="1"/>
</dbReference>
<comment type="caution">
    <text evidence="2">The sequence shown here is derived from an EMBL/GenBank/DDBJ whole genome shotgun (WGS) entry which is preliminary data.</text>
</comment>
<protein>
    <submittedName>
        <fullName evidence="2">YfiR family protein</fullName>
    </submittedName>
</protein>